<keyword evidence="6" id="KW-1185">Reference proteome</keyword>
<evidence type="ECO:0000256" key="1">
    <source>
        <dbReference type="ARBA" id="ARBA00022793"/>
    </source>
</evidence>
<dbReference type="GO" id="GO:0019748">
    <property type="term" value="P:secondary metabolic process"/>
    <property type="evidence" value="ECO:0007669"/>
    <property type="project" value="TreeGrafter"/>
</dbReference>
<comment type="similarity">
    <text evidence="3">Belongs to the metallo-dependent hydrolases superfamily.</text>
</comment>
<dbReference type="PANTHER" id="PTHR21240">
    <property type="entry name" value="2-AMINO-3-CARBOXYLMUCONATE-6-SEMIALDEHYDE DECARBOXYLASE"/>
    <property type="match status" value="1"/>
</dbReference>
<feature type="domain" description="Amidohydrolase-related" evidence="4">
    <location>
        <begin position="19"/>
        <end position="260"/>
    </location>
</feature>
<evidence type="ECO:0000313" key="6">
    <source>
        <dbReference type="Proteomes" id="UP000054270"/>
    </source>
</evidence>
<dbReference type="STRING" id="945553.A0A0D2PSA6"/>
<dbReference type="Proteomes" id="UP000054270">
    <property type="component" value="Unassembled WGS sequence"/>
</dbReference>
<dbReference type="GO" id="GO:0016831">
    <property type="term" value="F:carboxy-lyase activity"/>
    <property type="evidence" value="ECO:0007669"/>
    <property type="project" value="UniProtKB-KW"/>
</dbReference>
<dbReference type="Pfam" id="PF04909">
    <property type="entry name" value="Amidohydro_2"/>
    <property type="match status" value="1"/>
</dbReference>
<gene>
    <name evidence="5" type="ORF">HYPSUDRAFT_645440</name>
</gene>
<sequence>MDENNVDFMVLSCSSPCIQGIADPQAAAEMAVTVNNRLAAAISNNTERFGGFASLAMHNATVAAAELTRSVKELGLLGVLLNDYQQSGSDGLTPLYYDQPEYDVFWQTLSDLDVPLYLHPRTDVAPILNFQYAHSPFLIGPAQQYTATLSGHILGLCANGIFDRFPKAKLIVGHFGERIPSDLVRIEAQLLKQGPFGLPMKQDVATYWRKNIFETSSGNFATDLLKFHIGQIGLDRIMYSIDYPYVNMKDATTWIDTLPKGVLDAQDFASFSRELAINILRLND</sequence>
<dbReference type="EMBL" id="KN817548">
    <property type="protein sequence ID" value="KJA22655.1"/>
    <property type="molecule type" value="Genomic_DNA"/>
</dbReference>
<evidence type="ECO:0000256" key="2">
    <source>
        <dbReference type="ARBA" id="ARBA00023239"/>
    </source>
</evidence>
<dbReference type="InterPro" id="IPR006680">
    <property type="entry name" value="Amidohydro-rel"/>
</dbReference>
<evidence type="ECO:0000259" key="4">
    <source>
        <dbReference type="Pfam" id="PF04909"/>
    </source>
</evidence>
<dbReference type="AlphaFoldDB" id="A0A0D2PSA6"/>
<dbReference type="PANTHER" id="PTHR21240:SF31">
    <property type="entry name" value="AMIDOHYDROLASE FAMILY PROTEIN (AFU_ORTHOLOGUE AFUA_7G05840)"/>
    <property type="match status" value="1"/>
</dbReference>
<dbReference type="GO" id="GO:0016787">
    <property type="term" value="F:hydrolase activity"/>
    <property type="evidence" value="ECO:0007669"/>
    <property type="project" value="InterPro"/>
</dbReference>
<keyword evidence="1 3" id="KW-0210">Decarboxylase</keyword>
<dbReference type="SUPFAM" id="SSF51556">
    <property type="entry name" value="Metallo-dependent hydrolases"/>
    <property type="match status" value="1"/>
</dbReference>
<dbReference type="InterPro" id="IPR032465">
    <property type="entry name" value="ACMSD"/>
</dbReference>
<dbReference type="OMA" id="GHMGERI"/>
<dbReference type="Gene3D" id="3.20.20.140">
    <property type="entry name" value="Metal-dependent hydrolases"/>
    <property type="match status" value="1"/>
</dbReference>
<dbReference type="OrthoDB" id="432010at2759"/>
<dbReference type="InterPro" id="IPR032466">
    <property type="entry name" value="Metal_Hydrolase"/>
</dbReference>
<dbReference type="GO" id="GO:0005829">
    <property type="term" value="C:cytosol"/>
    <property type="evidence" value="ECO:0007669"/>
    <property type="project" value="TreeGrafter"/>
</dbReference>
<keyword evidence="2 3" id="KW-0456">Lyase</keyword>
<name>A0A0D2PSA6_HYPSF</name>
<evidence type="ECO:0000256" key="3">
    <source>
        <dbReference type="RuleBase" id="RU366045"/>
    </source>
</evidence>
<reference evidence="6" key="1">
    <citation type="submission" date="2014-04" db="EMBL/GenBank/DDBJ databases">
        <title>Evolutionary Origins and Diversification of the Mycorrhizal Mutualists.</title>
        <authorList>
            <consortium name="DOE Joint Genome Institute"/>
            <consortium name="Mycorrhizal Genomics Consortium"/>
            <person name="Kohler A."/>
            <person name="Kuo A."/>
            <person name="Nagy L.G."/>
            <person name="Floudas D."/>
            <person name="Copeland A."/>
            <person name="Barry K.W."/>
            <person name="Cichocki N."/>
            <person name="Veneault-Fourrey C."/>
            <person name="LaButti K."/>
            <person name="Lindquist E.A."/>
            <person name="Lipzen A."/>
            <person name="Lundell T."/>
            <person name="Morin E."/>
            <person name="Murat C."/>
            <person name="Riley R."/>
            <person name="Ohm R."/>
            <person name="Sun H."/>
            <person name="Tunlid A."/>
            <person name="Henrissat B."/>
            <person name="Grigoriev I.V."/>
            <person name="Hibbett D.S."/>
            <person name="Martin F."/>
        </authorList>
    </citation>
    <scope>NUCLEOTIDE SEQUENCE [LARGE SCALE GENOMIC DNA]</scope>
    <source>
        <strain evidence="6">FD-334 SS-4</strain>
    </source>
</reference>
<accession>A0A0D2PSA6</accession>
<proteinExistence type="inferred from homology"/>
<protein>
    <recommendedName>
        <fullName evidence="4">Amidohydrolase-related domain-containing protein</fullName>
    </recommendedName>
</protein>
<evidence type="ECO:0000313" key="5">
    <source>
        <dbReference type="EMBL" id="KJA22655.1"/>
    </source>
</evidence>
<organism evidence="5 6">
    <name type="scientific">Hypholoma sublateritium (strain FD-334 SS-4)</name>
    <dbReference type="NCBI Taxonomy" id="945553"/>
    <lineage>
        <taxon>Eukaryota</taxon>
        <taxon>Fungi</taxon>
        <taxon>Dikarya</taxon>
        <taxon>Basidiomycota</taxon>
        <taxon>Agaricomycotina</taxon>
        <taxon>Agaricomycetes</taxon>
        <taxon>Agaricomycetidae</taxon>
        <taxon>Agaricales</taxon>
        <taxon>Agaricineae</taxon>
        <taxon>Strophariaceae</taxon>
        <taxon>Hypholoma</taxon>
    </lineage>
</organism>